<sequence>MSCDDFCKQDLTGTEGILEPCVNDEGLVPKYQQCLWNILRKDGIEAIEIVLTPEDFGDFEERSLLLKIGYGYKDDFPIGNEETELASFDGPVTENTTVEVTLEDAWVFMLTRSPINPFRIFYIMKKEDEVDFLEEEMPRGRGNDCEKDEDCNGDANLKCDDKIQKCNCKNDFFLHPQLLSCVPR</sequence>
<evidence type="ECO:0000313" key="1">
    <source>
        <dbReference type="EMBL" id="CAD7248241.1"/>
    </source>
</evidence>
<dbReference type="EMBL" id="LR901274">
    <property type="protein sequence ID" value="CAD7248241.1"/>
    <property type="molecule type" value="Genomic_DNA"/>
</dbReference>
<dbReference type="AlphaFoldDB" id="A0A7R8XJH7"/>
<keyword evidence="2" id="KW-1185">Reference proteome</keyword>
<protein>
    <submittedName>
        <fullName evidence="1">Uncharacterized protein</fullName>
    </submittedName>
</protein>
<accession>A0A7R8XJH7</accession>
<proteinExistence type="predicted"/>
<name>A0A7R8XJH7_9CRUS</name>
<dbReference type="Proteomes" id="UP000677054">
    <property type="component" value="Unassembled WGS sequence"/>
</dbReference>
<dbReference type="EMBL" id="CAJPEV010001757">
    <property type="protein sequence ID" value="CAG0894209.1"/>
    <property type="molecule type" value="Genomic_DNA"/>
</dbReference>
<gene>
    <name evidence="1" type="ORF">DSTB1V02_LOCUS8061</name>
</gene>
<evidence type="ECO:0000313" key="2">
    <source>
        <dbReference type="Proteomes" id="UP000677054"/>
    </source>
</evidence>
<organism evidence="1">
    <name type="scientific">Darwinula stevensoni</name>
    <dbReference type="NCBI Taxonomy" id="69355"/>
    <lineage>
        <taxon>Eukaryota</taxon>
        <taxon>Metazoa</taxon>
        <taxon>Ecdysozoa</taxon>
        <taxon>Arthropoda</taxon>
        <taxon>Crustacea</taxon>
        <taxon>Oligostraca</taxon>
        <taxon>Ostracoda</taxon>
        <taxon>Podocopa</taxon>
        <taxon>Podocopida</taxon>
        <taxon>Darwinulocopina</taxon>
        <taxon>Darwinuloidea</taxon>
        <taxon>Darwinulidae</taxon>
        <taxon>Darwinula</taxon>
    </lineage>
</organism>
<reference evidence="1" key="1">
    <citation type="submission" date="2020-11" db="EMBL/GenBank/DDBJ databases">
        <authorList>
            <person name="Tran Van P."/>
        </authorList>
    </citation>
    <scope>NUCLEOTIDE SEQUENCE</scope>
</reference>